<evidence type="ECO:0000313" key="1">
    <source>
        <dbReference type="EMBL" id="GAH96432.1"/>
    </source>
</evidence>
<comment type="caution">
    <text evidence="1">The sequence shown here is derived from an EMBL/GenBank/DDBJ whole genome shotgun (WGS) entry which is preliminary data.</text>
</comment>
<dbReference type="EMBL" id="BARV01000298">
    <property type="protein sequence ID" value="GAH96432.1"/>
    <property type="molecule type" value="Genomic_DNA"/>
</dbReference>
<proteinExistence type="predicted"/>
<name>X1JQU2_9ZZZZ</name>
<sequence length="302" mass="34608">MLVSDLVKAPAKVSFDSLTQGFSYSPRRVRMVPELSAAALKSNHDKELALWYELRAININGSGVLVVHKALAALVKHFAYSRRTAYRLLRLGDGRFWQLEKALVHGREVLPARVRLRSLESVAEYLGVKRLSHFIDMSIAEVKDRAHRRAHLYASFFKPENARANPISRNSIEAATGVKRRQQRRYEVIAGVKRVANFAFEQRNGKLVPMIDIVCGKDQEYAIVRRLGNSYHSQVSWPCRGMTKRVNARLKERSLEVQASIPRRFFLKAQSVIKTPCRAPEAFLLVRERDRLIKGRMEWCLA</sequence>
<dbReference type="AlphaFoldDB" id="X1JQU2"/>
<reference evidence="1" key="1">
    <citation type="journal article" date="2014" name="Front. Microbiol.">
        <title>High frequency of phylogenetically diverse reductive dehalogenase-homologous genes in deep subseafloor sedimentary metagenomes.</title>
        <authorList>
            <person name="Kawai M."/>
            <person name="Futagami T."/>
            <person name="Toyoda A."/>
            <person name="Takaki Y."/>
            <person name="Nishi S."/>
            <person name="Hori S."/>
            <person name="Arai W."/>
            <person name="Tsubouchi T."/>
            <person name="Morono Y."/>
            <person name="Uchiyama I."/>
            <person name="Ito T."/>
            <person name="Fujiyama A."/>
            <person name="Inagaki F."/>
            <person name="Takami H."/>
        </authorList>
    </citation>
    <scope>NUCLEOTIDE SEQUENCE</scope>
    <source>
        <strain evidence="1">Expedition CK06-06</strain>
    </source>
</reference>
<organism evidence="1">
    <name type="scientific">marine sediment metagenome</name>
    <dbReference type="NCBI Taxonomy" id="412755"/>
    <lineage>
        <taxon>unclassified sequences</taxon>
        <taxon>metagenomes</taxon>
        <taxon>ecological metagenomes</taxon>
    </lineage>
</organism>
<accession>X1JQU2</accession>
<gene>
    <name evidence="1" type="ORF">S06H3_01238</name>
</gene>
<protein>
    <submittedName>
        <fullName evidence="1">Uncharacterized protein</fullName>
    </submittedName>
</protein>